<name>A0A8H5HCP2_9AGAR</name>
<feature type="compositionally biased region" description="Polar residues" evidence="2">
    <location>
        <begin position="90"/>
        <end position="100"/>
    </location>
</feature>
<dbReference type="GO" id="GO:0006351">
    <property type="term" value="P:DNA-templated transcription"/>
    <property type="evidence" value="ECO:0007669"/>
    <property type="project" value="InterPro"/>
</dbReference>
<accession>A0A8H5HCP2</accession>
<feature type="region of interest" description="Disordered" evidence="2">
    <location>
        <begin position="82"/>
        <end position="120"/>
    </location>
</feature>
<dbReference type="Proteomes" id="UP000518752">
    <property type="component" value="Unassembled WGS sequence"/>
</dbReference>
<evidence type="ECO:0000259" key="3">
    <source>
        <dbReference type="SMART" id="SM00906"/>
    </source>
</evidence>
<organism evidence="4 5">
    <name type="scientific">Collybiopsis confluens</name>
    <dbReference type="NCBI Taxonomy" id="2823264"/>
    <lineage>
        <taxon>Eukaryota</taxon>
        <taxon>Fungi</taxon>
        <taxon>Dikarya</taxon>
        <taxon>Basidiomycota</taxon>
        <taxon>Agaricomycotina</taxon>
        <taxon>Agaricomycetes</taxon>
        <taxon>Agaricomycetidae</taxon>
        <taxon>Agaricales</taxon>
        <taxon>Marasmiineae</taxon>
        <taxon>Omphalotaceae</taxon>
        <taxon>Collybiopsis</taxon>
    </lineage>
</organism>
<dbReference type="OrthoDB" id="4456959at2759"/>
<protein>
    <recommendedName>
        <fullName evidence="3">Xylanolytic transcriptional activator regulatory domain-containing protein</fullName>
    </recommendedName>
</protein>
<dbReference type="EMBL" id="JAACJN010000062">
    <property type="protein sequence ID" value="KAF5380741.1"/>
    <property type="molecule type" value="Genomic_DNA"/>
</dbReference>
<evidence type="ECO:0000313" key="4">
    <source>
        <dbReference type="EMBL" id="KAF5380741.1"/>
    </source>
</evidence>
<dbReference type="GO" id="GO:0003677">
    <property type="term" value="F:DNA binding"/>
    <property type="evidence" value="ECO:0007669"/>
    <property type="project" value="InterPro"/>
</dbReference>
<comment type="caution">
    <text evidence="4">The sequence shown here is derived from an EMBL/GenBank/DDBJ whole genome shotgun (WGS) entry which is preliminary data.</text>
</comment>
<evidence type="ECO:0000313" key="5">
    <source>
        <dbReference type="Proteomes" id="UP000518752"/>
    </source>
</evidence>
<dbReference type="InterPro" id="IPR050987">
    <property type="entry name" value="AtrR-like"/>
</dbReference>
<evidence type="ECO:0000256" key="2">
    <source>
        <dbReference type="SAM" id="MobiDB-lite"/>
    </source>
</evidence>
<keyword evidence="1" id="KW-0539">Nucleus</keyword>
<dbReference type="PANTHER" id="PTHR46910">
    <property type="entry name" value="TRANSCRIPTION FACTOR PDR1"/>
    <property type="match status" value="1"/>
</dbReference>
<dbReference type="GO" id="GO:0003700">
    <property type="term" value="F:DNA-binding transcription factor activity"/>
    <property type="evidence" value="ECO:0007669"/>
    <property type="project" value="InterPro"/>
</dbReference>
<proteinExistence type="predicted"/>
<dbReference type="PANTHER" id="PTHR46910:SF38">
    <property type="entry name" value="ZN(2)-C6 FUNGAL-TYPE DOMAIN-CONTAINING PROTEIN"/>
    <property type="match status" value="1"/>
</dbReference>
<sequence length="811" mass="91814">MPDNACSNCVNAGIACKHSSMKKKRGPKAVFKNETQTDLESIRSLVSCILAEPETYIPDDVESIRPMLIDITRYAFHLQKRLDHPDRKPSASNTLTTRPLSTMPLLTDSPPTENTDEEENCDFDTNTISESLEKLSLINKHDRHFGPSSNYVLVQTLMKLKEEAMGKKEDIPAETFRRPRFWQIYPWQRDIQLSSDPPLQFPDNDLLHNLIDIYFTHYELYVPLLHRPTFERSVAEGLHYLDLRFGQVLLALCAVASRSLDDPRNKPEGVDNPHSLGWEWYRQIRITSSAYIEPPRLYDLQLCVLMSTYSQATSISESSWILLGIGMRLAQAVGIHRKRPGQPRTIERELWVRAFWAIVAYDTFASMFLGRPRVTSTGNISSPSRALILSSFDVEYPANCDEEYWENENPRKAFVQPADKPSKSASWIHFIKLMEIAGLVHRLIYPIRKSSHWRRLGVQGLSWNQKSVIELDSALNEWVSSVPEHVKWDPNRLRGVFFQQSVMLFTSYYWVQMQVHKPFIPRPGQDAILSGFPSLAICANAARSCINMVEISSKRQSQLPTPMPMASVFNSAIILLINFWRGKRITPSLDTGTEMREINKCFEILRPFEDRFQGAGRMIDILNAIISVGRLTSHPLSWADKAEERTLADEKPEASAENIMPPSEFEYQFSESFPIYSNELGVLPLYSSSEKSTVSAPMPPTFMGDGNLAPLDPSSTDLGRLGMGIDNPLPPQFNGTPYSEIPSASEYLSHYAQGPALTWGSMPGSTDNHSGVNSRETTGEDWMQFMWNVDEILQSASTDLRMTVDGALDGS</sequence>
<dbReference type="GO" id="GO:0008270">
    <property type="term" value="F:zinc ion binding"/>
    <property type="evidence" value="ECO:0007669"/>
    <property type="project" value="InterPro"/>
</dbReference>
<dbReference type="Pfam" id="PF04082">
    <property type="entry name" value="Fungal_trans"/>
    <property type="match status" value="1"/>
</dbReference>
<feature type="domain" description="Xylanolytic transcriptional activator regulatory" evidence="3">
    <location>
        <begin position="319"/>
        <end position="391"/>
    </location>
</feature>
<dbReference type="AlphaFoldDB" id="A0A8H5HCP2"/>
<reference evidence="4 5" key="1">
    <citation type="journal article" date="2020" name="ISME J.">
        <title>Uncovering the hidden diversity of litter-decomposition mechanisms in mushroom-forming fungi.</title>
        <authorList>
            <person name="Floudas D."/>
            <person name="Bentzer J."/>
            <person name="Ahren D."/>
            <person name="Johansson T."/>
            <person name="Persson P."/>
            <person name="Tunlid A."/>
        </authorList>
    </citation>
    <scope>NUCLEOTIDE SEQUENCE [LARGE SCALE GENOMIC DNA]</scope>
    <source>
        <strain evidence="4 5">CBS 406.79</strain>
    </source>
</reference>
<dbReference type="InterPro" id="IPR007219">
    <property type="entry name" value="XnlR_reg_dom"/>
</dbReference>
<dbReference type="SMART" id="SM00906">
    <property type="entry name" value="Fungal_trans"/>
    <property type="match status" value="1"/>
</dbReference>
<dbReference type="CDD" id="cd12148">
    <property type="entry name" value="fungal_TF_MHR"/>
    <property type="match status" value="1"/>
</dbReference>
<keyword evidence="5" id="KW-1185">Reference proteome</keyword>
<gene>
    <name evidence="4" type="ORF">D9757_007121</name>
</gene>
<evidence type="ECO:0000256" key="1">
    <source>
        <dbReference type="ARBA" id="ARBA00023242"/>
    </source>
</evidence>